<evidence type="ECO:0000256" key="7">
    <source>
        <dbReference type="RuleBase" id="RU363032"/>
    </source>
</evidence>
<dbReference type="PROSITE" id="PS50928">
    <property type="entry name" value="ABC_TM1"/>
    <property type="match status" value="1"/>
</dbReference>
<keyword evidence="10" id="KW-1185">Reference proteome</keyword>
<feature type="domain" description="ABC transmembrane type-1" evidence="8">
    <location>
        <begin position="95"/>
        <end position="286"/>
    </location>
</feature>
<evidence type="ECO:0000256" key="3">
    <source>
        <dbReference type="ARBA" id="ARBA00022475"/>
    </source>
</evidence>
<keyword evidence="3" id="KW-1003">Cell membrane</keyword>
<sequence>MTSNTIEAVTAVPATTRSRRSGSAVLRSLLRNPTAVFGAVVVIIIVLATLFAGVIAPFNPDAINLNLAHAAPGHGHLLGTDLQGRDVLSRLLYAGRASLLIGVGAVVVSLVIGVPLGALAGFFGGWLDAIISRVTDVVLSFPVIVLAVVAGAVLGSGIWSLIVLLGCILWTTICRLVRSIAIAQRDADYVVAARSLGASDLRIIVKHILPSTVGVIVVNAVFGVANVILIEASLSFLGLGVRPPTPSWGNMLSDAQSLGVLAGQPWMWVPPAATILLTIVSINFLGDGMQKALDPRLRNR</sequence>
<evidence type="ECO:0000256" key="4">
    <source>
        <dbReference type="ARBA" id="ARBA00022692"/>
    </source>
</evidence>
<evidence type="ECO:0000313" key="10">
    <source>
        <dbReference type="Proteomes" id="UP001595900"/>
    </source>
</evidence>
<evidence type="ECO:0000259" key="8">
    <source>
        <dbReference type="PROSITE" id="PS50928"/>
    </source>
</evidence>
<accession>A0ABV8Q905</accession>
<dbReference type="SUPFAM" id="SSF161098">
    <property type="entry name" value="MetI-like"/>
    <property type="match status" value="1"/>
</dbReference>
<dbReference type="PANTHER" id="PTHR43386">
    <property type="entry name" value="OLIGOPEPTIDE TRANSPORT SYSTEM PERMEASE PROTEIN APPC"/>
    <property type="match status" value="1"/>
</dbReference>
<feature type="transmembrane region" description="Helical" evidence="7">
    <location>
        <begin position="99"/>
        <end position="123"/>
    </location>
</feature>
<evidence type="ECO:0000256" key="2">
    <source>
        <dbReference type="ARBA" id="ARBA00022448"/>
    </source>
</evidence>
<feature type="transmembrane region" description="Helical" evidence="7">
    <location>
        <begin position="35"/>
        <end position="58"/>
    </location>
</feature>
<keyword evidence="4 7" id="KW-0812">Transmembrane</keyword>
<dbReference type="InterPro" id="IPR000515">
    <property type="entry name" value="MetI-like"/>
</dbReference>
<comment type="subcellular location">
    <subcellularLocation>
        <location evidence="1 7">Cell membrane</location>
        <topology evidence="1 7">Multi-pass membrane protein</topology>
    </subcellularLocation>
</comment>
<organism evidence="9 10">
    <name type="scientific">Gryllotalpicola reticulitermitis</name>
    <dbReference type="NCBI Taxonomy" id="1184153"/>
    <lineage>
        <taxon>Bacteria</taxon>
        <taxon>Bacillati</taxon>
        <taxon>Actinomycetota</taxon>
        <taxon>Actinomycetes</taxon>
        <taxon>Micrococcales</taxon>
        <taxon>Microbacteriaceae</taxon>
        <taxon>Gryllotalpicola</taxon>
    </lineage>
</organism>
<evidence type="ECO:0000313" key="9">
    <source>
        <dbReference type="EMBL" id="MFC4243818.1"/>
    </source>
</evidence>
<name>A0ABV8Q905_9MICO</name>
<keyword evidence="5 7" id="KW-1133">Transmembrane helix</keyword>
<dbReference type="Gene3D" id="1.10.3720.10">
    <property type="entry name" value="MetI-like"/>
    <property type="match status" value="1"/>
</dbReference>
<comment type="similarity">
    <text evidence="7">Belongs to the binding-protein-dependent transport system permease family.</text>
</comment>
<gene>
    <name evidence="9" type="ORF">ACFOYW_10565</name>
</gene>
<dbReference type="InterPro" id="IPR025966">
    <property type="entry name" value="OppC_N"/>
</dbReference>
<dbReference type="Pfam" id="PF12911">
    <property type="entry name" value="OppC_N"/>
    <property type="match status" value="1"/>
</dbReference>
<keyword evidence="6 7" id="KW-0472">Membrane</keyword>
<evidence type="ECO:0000256" key="6">
    <source>
        <dbReference type="ARBA" id="ARBA00023136"/>
    </source>
</evidence>
<dbReference type="RefSeq" id="WP_390228896.1">
    <property type="nucleotide sequence ID" value="NZ_JBHSCN010000005.1"/>
</dbReference>
<feature type="transmembrane region" description="Helical" evidence="7">
    <location>
        <begin position="266"/>
        <end position="286"/>
    </location>
</feature>
<evidence type="ECO:0000256" key="5">
    <source>
        <dbReference type="ARBA" id="ARBA00022989"/>
    </source>
</evidence>
<dbReference type="CDD" id="cd06261">
    <property type="entry name" value="TM_PBP2"/>
    <property type="match status" value="1"/>
</dbReference>
<proteinExistence type="inferred from homology"/>
<evidence type="ECO:0000256" key="1">
    <source>
        <dbReference type="ARBA" id="ARBA00004651"/>
    </source>
</evidence>
<dbReference type="PANTHER" id="PTHR43386:SF1">
    <property type="entry name" value="D,D-DIPEPTIDE TRANSPORT SYSTEM PERMEASE PROTEIN DDPC-RELATED"/>
    <property type="match status" value="1"/>
</dbReference>
<dbReference type="Pfam" id="PF00528">
    <property type="entry name" value="BPD_transp_1"/>
    <property type="match status" value="1"/>
</dbReference>
<feature type="transmembrane region" description="Helical" evidence="7">
    <location>
        <begin position="143"/>
        <end position="170"/>
    </location>
</feature>
<dbReference type="InterPro" id="IPR050366">
    <property type="entry name" value="BP-dependent_transpt_permease"/>
</dbReference>
<dbReference type="EMBL" id="JBHSCN010000005">
    <property type="protein sequence ID" value="MFC4243818.1"/>
    <property type="molecule type" value="Genomic_DNA"/>
</dbReference>
<feature type="transmembrane region" description="Helical" evidence="7">
    <location>
        <begin position="208"/>
        <end position="230"/>
    </location>
</feature>
<dbReference type="InterPro" id="IPR035906">
    <property type="entry name" value="MetI-like_sf"/>
</dbReference>
<reference evidence="10" key="1">
    <citation type="journal article" date="2019" name="Int. J. Syst. Evol. Microbiol.">
        <title>The Global Catalogue of Microorganisms (GCM) 10K type strain sequencing project: providing services to taxonomists for standard genome sequencing and annotation.</title>
        <authorList>
            <consortium name="The Broad Institute Genomics Platform"/>
            <consortium name="The Broad Institute Genome Sequencing Center for Infectious Disease"/>
            <person name="Wu L."/>
            <person name="Ma J."/>
        </authorList>
    </citation>
    <scope>NUCLEOTIDE SEQUENCE [LARGE SCALE GENOMIC DNA]</scope>
    <source>
        <strain evidence="10">CGMCC 1.10363</strain>
    </source>
</reference>
<dbReference type="Proteomes" id="UP001595900">
    <property type="component" value="Unassembled WGS sequence"/>
</dbReference>
<keyword evidence="2 7" id="KW-0813">Transport</keyword>
<protein>
    <submittedName>
        <fullName evidence="9">ABC transporter permease</fullName>
    </submittedName>
</protein>
<comment type="caution">
    <text evidence="9">The sequence shown here is derived from an EMBL/GenBank/DDBJ whole genome shotgun (WGS) entry which is preliminary data.</text>
</comment>